<feature type="domain" description="Pili assembly chaperone N-terminal" evidence="7">
    <location>
        <begin position="26"/>
        <end position="147"/>
    </location>
</feature>
<keyword evidence="3 6" id="KW-0732">Signal</keyword>
<dbReference type="InterPro" id="IPR050643">
    <property type="entry name" value="Periplasmic_pilus_chap"/>
</dbReference>
<dbReference type="OrthoDB" id="9131059at2"/>
<dbReference type="Pfam" id="PF02753">
    <property type="entry name" value="PapD_C"/>
    <property type="match status" value="1"/>
</dbReference>
<organism evidence="9 10">
    <name type="scientific">Pseudomonas endophytica</name>
    <dbReference type="NCBI Taxonomy" id="1563157"/>
    <lineage>
        <taxon>Bacteria</taxon>
        <taxon>Pseudomonadati</taxon>
        <taxon>Pseudomonadota</taxon>
        <taxon>Gammaproteobacteria</taxon>
        <taxon>Pseudomonadales</taxon>
        <taxon>Pseudomonadaceae</taxon>
        <taxon>Pseudomonas</taxon>
    </lineage>
</organism>
<dbReference type="SUPFAM" id="SSF49584">
    <property type="entry name" value="Periplasmic chaperone C-domain"/>
    <property type="match status" value="1"/>
</dbReference>
<keyword evidence="4" id="KW-0574">Periplasm</keyword>
<dbReference type="SUPFAM" id="SSF49354">
    <property type="entry name" value="PapD-like"/>
    <property type="match status" value="1"/>
</dbReference>
<dbReference type="Gene3D" id="2.60.40.10">
    <property type="entry name" value="Immunoglobulins"/>
    <property type="match status" value="2"/>
</dbReference>
<evidence type="ECO:0000256" key="5">
    <source>
        <dbReference type="ARBA" id="ARBA00023186"/>
    </source>
</evidence>
<dbReference type="STRING" id="1563157.AQS70_04420"/>
<evidence type="ECO:0000256" key="1">
    <source>
        <dbReference type="ARBA" id="ARBA00004418"/>
    </source>
</evidence>
<dbReference type="InterPro" id="IPR016148">
    <property type="entry name" value="Pili_assmbl_chaperone_C"/>
</dbReference>
<proteinExistence type="inferred from homology"/>
<evidence type="ECO:0000256" key="4">
    <source>
        <dbReference type="ARBA" id="ARBA00022764"/>
    </source>
</evidence>
<evidence type="ECO:0000313" key="10">
    <source>
        <dbReference type="Proteomes" id="UP000050342"/>
    </source>
</evidence>
<dbReference type="Pfam" id="PF00345">
    <property type="entry name" value="PapD_N"/>
    <property type="match status" value="1"/>
</dbReference>
<protein>
    <submittedName>
        <fullName evidence="9">Molecular chaperone</fullName>
    </submittedName>
</protein>
<evidence type="ECO:0000256" key="2">
    <source>
        <dbReference type="ARBA" id="ARBA00007399"/>
    </source>
</evidence>
<accession>A0A0N8VRY6</accession>
<keyword evidence="5" id="KW-0143">Chaperone</keyword>
<comment type="caution">
    <text evidence="9">The sequence shown here is derived from an EMBL/GenBank/DDBJ whole genome shotgun (WGS) entry which is preliminary data.</text>
</comment>
<dbReference type="GO" id="GO:0030288">
    <property type="term" value="C:outer membrane-bounded periplasmic space"/>
    <property type="evidence" value="ECO:0007669"/>
    <property type="project" value="InterPro"/>
</dbReference>
<dbReference type="InterPro" id="IPR013783">
    <property type="entry name" value="Ig-like_fold"/>
</dbReference>
<feature type="chain" id="PRO_5006033412" evidence="6">
    <location>
        <begin position="26"/>
        <end position="241"/>
    </location>
</feature>
<evidence type="ECO:0000256" key="6">
    <source>
        <dbReference type="SAM" id="SignalP"/>
    </source>
</evidence>
<dbReference type="InterPro" id="IPR016147">
    <property type="entry name" value="Pili_assmbl_chaperone_N"/>
</dbReference>
<comment type="similarity">
    <text evidence="2">Belongs to the periplasmic pilus chaperone family.</text>
</comment>
<evidence type="ECO:0000259" key="8">
    <source>
        <dbReference type="Pfam" id="PF02753"/>
    </source>
</evidence>
<gene>
    <name evidence="9" type="ORF">AQS70_04420</name>
</gene>
<dbReference type="GO" id="GO:0071555">
    <property type="term" value="P:cell wall organization"/>
    <property type="evidence" value="ECO:0007669"/>
    <property type="project" value="InterPro"/>
</dbReference>
<dbReference type="AlphaFoldDB" id="A0A0N8VRY6"/>
<evidence type="ECO:0000259" key="7">
    <source>
        <dbReference type="Pfam" id="PF00345"/>
    </source>
</evidence>
<evidence type="ECO:0000313" key="9">
    <source>
        <dbReference type="EMBL" id="KQB51828.1"/>
    </source>
</evidence>
<sequence length="241" mass="26545">MSCLKKVPLALAFTLCSLSMHTVSASVVMTGTRVIYPADASEKMVQLSNQDTHPYMVQLWTDSDPSNNEVQKASAPFIANPHIFRINPNAGQIVRLVFTGGELAKDRETLFYLSFLQMPAIRASELQANKLLLSVNSRMKLFYRPQPLVGNPDELSKSLSFKVNGKTIVARNNSGYFATVRDAKVVHAGQPLPLNQAVMIPPLSEVNWTVPPRSTATRGDTLRLTLVNDYGADITTDLLLN</sequence>
<keyword evidence="10" id="KW-1185">Reference proteome</keyword>
<dbReference type="PANTHER" id="PTHR30251">
    <property type="entry name" value="PILUS ASSEMBLY CHAPERONE"/>
    <property type="match status" value="1"/>
</dbReference>
<dbReference type="PANTHER" id="PTHR30251:SF25">
    <property type="entry name" value="FIMBRIAE CHAPARONE"/>
    <property type="match status" value="1"/>
</dbReference>
<dbReference type="InterPro" id="IPR001829">
    <property type="entry name" value="Pili_assmbl_chaperone_bac"/>
</dbReference>
<dbReference type="InterPro" id="IPR036316">
    <property type="entry name" value="Pili_assmbl_chap_C_dom_sf"/>
</dbReference>
<dbReference type="EMBL" id="LLWH01000220">
    <property type="protein sequence ID" value="KQB51828.1"/>
    <property type="molecule type" value="Genomic_DNA"/>
</dbReference>
<name>A0A0N8VRY6_9PSED</name>
<dbReference type="PRINTS" id="PR00969">
    <property type="entry name" value="CHAPERONPILI"/>
</dbReference>
<evidence type="ECO:0000256" key="3">
    <source>
        <dbReference type="ARBA" id="ARBA00022729"/>
    </source>
</evidence>
<comment type="subcellular location">
    <subcellularLocation>
        <location evidence="1">Periplasm</location>
    </subcellularLocation>
</comment>
<feature type="domain" description="Pili assembly chaperone C-terminal" evidence="8">
    <location>
        <begin position="171"/>
        <end position="233"/>
    </location>
</feature>
<reference evidence="9 10" key="1">
    <citation type="submission" date="2015-10" db="EMBL/GenBank/DDBJ databases">
        <title>Pseudomonas helleri sp. nov. and Pseudomonas weihenstephanensis sp. nov., isolated from raw cows milk.</title>
        <authorList>
            <person name="Von Neubeck M."/>
            <person name="Huptas C."/>
            <person name="Wenning M."/>
            <person name="Scherer S."/>
        </authorList>
    </citation>
    <scope>NUCLEOTIDE SEQUENCE [LARGE SCALE GENOMIC DNA]</scope>
    <source>
        <strain evidence="9 10">BSTT44</strain>
    </source>
</reference>
<feature type="signal peptide" evidence="6">
    <location>
        <begin position="1"/>
        <end position="25"/>
    </location>
</feature>
<dbReference type="Proteomes" id="UP000050342">
    <property type="component" value="Unassembled WGS sequence"/>
</dbReference>
<dbReference type="InterPro" id="IPR008962">
    <property type="entry name" value="PapD-like_sf"/>
</dbReference>